<dbReference type="RefSeq" id="WP_119411639.1">
    <property type="nucleotide sequence ID" value="NZ_CP032869.1"/>
</dbReference>
<dbReference type="Proteomes" id="UP000270046">
    <property type="component" value="Chromosome"/>
</dbReference>
<sequence>MEFSLLNMMPGNLAEALCATLLHSLWEGLALSLLAGAVMVSTKNTSAAKRYNMLIGLMLVFTVAVAVTFAVLYQGKPVSVQSIAATDGNAPVNNIVNQAVVTRQTSFIANAGTYLNNHAAGIVLVWLLIVSARCLQLLTGLHGLYHLKRKSVFAVDESWERYVSAMAARMGIPGIVHIAGSGLAKVPMVIGHLKPLILLPVGLLTALPPAEVEAILVHELAHIRRRDYLVNLLQSLLEIVFFFNPAVLWLSALIRTERENCCDDIAVSQTSSKVNYIRALVSCQQYRQSAPAFAMAIKDKEGHLLSRVKRMVSGNNQSLSLRERSLLGVVLLAAMLFTAAFTNAAGINGMVVKATQLIKKEMPVKKQNAKLTMETHDTLSRRASLLQPVINDDTIKKAREKEAADTLKKLVTQDSITQINRLGKLKGSLGSMTGNNEKSLSEMKRLAKMDSINLAERFKQLQAVKNNDPAYKARTAEYKASTTGYQQSAYKDYNKPYEPSKEPTIGDKVTEELIKDGLAAENSPSLSFKLSEKEMIINGKKQPDEIFQKYKAKFVPPLTGKNGWTLYHNYDTDTQTKP</sequence>
<feature type="transmembrane region" description="Helical" evidence="1">
    <location>
        <begin position="228"/>
        <end position="250"/>
    </location>
</feature>
<dbReference type="KEGG" id="muh:HYN43_010445"/>
<feature type="transmembrane region" description="Helical" evidence="1">
    <location>
        <begin position="119"/>
        <end position="141"/>
    </location>
</feature>
<dbReference type="Pfam" id="PF05569">
    <property type="entry name" value="Peptidase_M56"/>
    <property type="match status" value="1"/>
</dbReference>
<dbReference type="CDD" id="cd07341">
    <property type="entry name" value="M56_BlaR1_MecR1_like"/>
    <property type="match status" value="1"/>
</dbReference>
<protein>
    <submittedName>
        <fullName evidence="3">M56 family metallopeptidase</fullName>
    </submittedName>
</protein>
<feature type="transmembrane region" description="Helical" evidence="1">
    <location>
        <begin position="196"/>
        <end position="216"/>
    </location>
</feature>
<dbReference type="InterPro" id="IPR008756">
    <property type="entry name" value="Peptidase_M56"/>
</dbReference>
<keyword evidence="1" id="KW-0472">Membrane</keyword>
<keyword evidence="1" id="KW-0812">Transmembrane</keyword>
<name>A0A494VPC3_9SPHI</name>
<organism evidence="3 4">
    <name type="scientific">Mucilaginibacter celer</name>
    <dbReference type="NCBI Taxonomy" id="2305508"/>
    <lineage>
        <taxon>Bacteria</taxon>
        <taxon>Pseudomonadati</taxon>
        <taxon>Bacteroidota</taxon>
        <taxon>Sphingobacteriia</taxon>
        <taxon>Sphingobacteriales</taxon>
        <taxon>Sphingobacteriaceae</taxon>
        <taxon>Mucilaginibacter</taxon>
    </lineage>
</organism>
<evidence type="ECO:0000256" key="1">
    <source>
        <dbReference type="SAM" id="Phobius"/>
    </source>
</evidence>
<reference evidence="3 4" key="1">
    <citation type="submission" date="2018-10" db="EMBL/GenBank/DDBJ databases">
        <title>Genome sequencing of Mucilaginibacter sp. HYN0043.</title>
        <authorList>
            <person name="Kim M."/>
            <person name="Yi H."/>
        </authorList>
    </citation>
    <scope>NUCLEOTIDE SEQUENCE [LARGE SCALE GENOMIC DNA]</scope>
    <source>
        <strain evidence="3 4">HYN0043</strain>
    </source>
</reference>
<keyword evidence="4" id="KW-1185">Reference proteome</keyword>
<proteinExistence type="predicted"/>
<dbReference type="EMBL" id="CP032869">
    <property type="protein sequence ID" value="AYL95681.1"/>
    <property type="molecule type" value="Genomic_DNA"/>
</dbReference>
<feature type="transmembrane region" description="Helical" evidence="1">
    <location>
        <begin position="53"/>
        <end position="73"/>
    </location>
</feature>
<accession>A0A494VPC3</accession>
<dbReference type="PANTHER" id="PTHR34978">
    <property type="entry name" value="POSSIBLE SENSOR-TRANSDUCER PROTEIN BLAR"/>
    <property type="match status" value="1"/>
</dbReference>
<dbReference type="AlphaFoldDB" id="A0A494VPC3"/>
<evidence type="ECO:0000259" key="2">
    <source>
        <dbReference type="Pfam" id="PF05569"/>
    </source>
</evidence>
<feature type="transmembrane region" description="Helical" evidence="1">
    <location>
        <begin position="20"/>
        <end position="41"/>
    </location>
</feature>
<keyword evidence="1" id="KW-1133">Transmembrane helix</keyword>
<feature type="transmembrane region" description="Helical" evidence="1">
    <location>
        <begin position="326"/>
        <end position="352"/>
    </location>
</feature>
<dbReference type="InterPro" id="IPR052173">
    <property type="entry name" value="Beta-lactam_resp_regulator"/>
</dbReference>
<dbReference type="OrthoDB" id="15218at2"/>
<dbReference type="PANTHER" id="PTHR34978:SF3">
    <property type="entry name" value="SLR0241 PROTEIN"/>
    <property type="match status" value="1"/>
</dbReference>
<feature type="domain" description="Peptidase M56" evidence="2">
    <location>
        <begin position="45"/>
        <end position="309"/>
    </location>
</feature>
<gene>
    <name evidence="3" type="ORF">HYN43_010445</name>
</gene>
<evidence type="ECO:0000313" key="3">
    <source>
        <dbReference type="EMBL" id="AYL95681.1"/>
    </source>
</evidence>
<dbReference type="Gene3D" id="3.30.2010.10">
    <property type="entry name" value="Metalloproteases ('zincins'), catalytic domain"/>
    <property type="match status" value="1"/>
</dbReference>
<evidence type="ECO:0000313" key="4">
    <source>
        <dbReference type="Proteomes" id="UP000270046"/>
    </source>
</evidence>